<dbReference type="InterPro" id="IPR007206">
    <property type="entry name" value="Protein_HGH1_C"/>
</dbReference>
<name>A0A915Q4F7_9BILA</name>
<dbReference type="Proteomes" id="UP000887581">
    <property type="component" value="Unplaced"/>
</dbReference>
<keyword evidence="2" id="KW-1185">Reference proteome</keyword>
<accession>A0A915Q4F7</accession>
<reference evidence="3" key="1">
    <citation type="submission" date="2022-11" db="UniProtKB">
        <authorList>
            <consortium name="WormBaseParasite"/>
        </authorList>
    </citation>
    <scope>IDENTIFICATION</scope>
</reference>
<evidence type="ECO:0000259" key="1">
    <source>
        <dbReference type="Pfam" id="PF04064"/>
    </source>
</evidence>
<evidence type="ECO:0000313" key="3">
    <source>
        <dbReference type="WBParaSite" id="sdigi.contig571.g9050.t1"/>
    </source>
</evidence>
<sequence>MKISNFHGLFFDDKFLSSSTISPSHIFHCSLLQLCGSEFGRETLRIKGIYALLREFDRASSASASLSSSLSLSAGKKRRNSQVAPSVAPINEHHITDNRSYSTGQHVQMDSAVYDAQEMGAADVKCLGETENLTYIDGKNCSTLHAVIGILIED</sequence>
<protein>
    <submittedName>
        <fullName evidence="3">Protein HGH1 C-terminal domain-containing protein</fullName>
    </submittedName>
</protein>
<dbReference type="AlphaFoldDB" id="A0A915Q4F7"/>
<organism evidence="2 3">
    <name type="scientific">Setaria digitata</name>
    <dbReference type="NCBI Taxonomy" id="48799"/>
    <lineage>
        <taxon>Eukaryota</taxon>
        <taxon>Metazoa</taxon>
        <taxon>Ecdysozoa</taxon>
        <taxon>Nematoda</taxon>
        <taxon>Chromadorea</taxon>
        <taxon>Rhabditida</taxon>
        <taxon>Spirurina</taxon>
        <taxon>Spiruromorpha</taxon>
        <taxon>Filarioidea</taxon>
        <taxon>Setariidae</taxon>
        <taxon>Setaria</taxon>
    </lineage>
</organism>
<dbReference type="WBParaSite" id="sdigi.contig571.g9050.t1">
    <property type="protein sequence ID" value="sdigi.contig571.g9050.t1"/>
    <property type="gene ID" value="sdigi.contig571.g9050"/>
</dbReference>
<feature type="domain" description="Protein HGH1 C-terminal" evidence="1">
    <location>
        <begin position="30"/>
        <end position="60"/>
    </location>
</feature>
<evidence type="ECO:0000313" key="2">
    <source>
        <dbReference type="Proteomes" id="UP000887581"/>
    </source>
</evidence>
<dbReference type="Pfam" id="PF04064">
    <property type="entry name" value="DUF384"/>
    <property type="match status" value="1"/>
</dbReference>
<proteinExistence type="predicted"/>